<accession>A0A5J9VY88</accession>
<evidence type="ECO:0000313" key="3">
    <source>
        <dbReference type="Proteomes" id="UP000324897"/>
    </source>
</evidence>
<dbReference type="AlphaFoldDB" id="A0A5J9VY88"/>
<evidence type="ECO:0000256" key="1">
    <source>
        <dbReference type="SAM" id="MobiDB-lite"/>
    </source>
</evidence>
<comment type="caution">
    <text evidence="2">The sequence shown here is derived from an EMBL/GenBank/DDBJ whole genome shotgun (WGS) entry which is preliminary data.</text>
</comment>
<dbReference type="Gramene" id="TVU40663">
    <property type="protein sequence ID" value="TVU40663"/>
    <property type="gene ID" value="EJB05_14132"/>
</dbReference>
<feature type="region of interest" description="Disordered" evidence="1">
    <location>
        <begin position="43"/>
        <end position="131"/>
    </location>
</feature>
<gene>
    <name evidence="2" type="ORF">EJB05_14132</name>
</gene>
<reference evidence="2 3" key="1">
    <citation type="journal article" date="2019" name="Sci. Rep.">
        <title>A high-quality genome of Eragrostis curvula grass provides insights into Poaceae evolution and supports new strategies to enhance forage quality.</title>
        <authorList>
            <person name="Carballo J."/>
            <person name="Santos B.A.C.M."/>
            <person name="Zappacosta D."/>
            <person name="Garbus I."/>
            <person name="Selva J.P."/>
            <person name="Gallo C.A."/>
            <person name="Diaz A."/>
            <person name="Albertini E."/>
            <person name="Caccamo M."/>
            <person name="Echenique V."/>
        </authorList>
    </citation>
    <scope>NUCLEOTIDE SEQUENCE [LARGE SCALE GENOMIC DNA]</scope>
    <source>
        <strain evidence="3">cv. Victoria</strain>
        <tissue evidence="2">Leaf</tissue>
    </source>
</reference>
<dbReference type="EMBL" id="RWGY01000007">
    <property type="protein sequence ID" value="TVU40663.1"/>
    <property type="molecule type" value="Genomic_DNA"/>
</dbReference>
<organism evidence="2 3">
    <name type="scientific">Eragrostis curvula</name>
    <name type="common">weeping love grass</name>
    <dbReference type="NCBI Taxonomy" id="38414"/>
    <lineage>
        <taxon>Eukaryota</taxon>
        <taxon>Viridiplantae</taxon>
        <taxon>Streptophyta</taxon>
        <taxon>Embryophyta</taxon>
        <taxon>Tracheophyta</taxon>
        <taxon>Spermatophyta</taxon>
        <taxon>Magnoliopsida</taxon>
        <taxon>Liliopsida</taxon>
        <taxon>Poales</taxon>
        <taxon>Poaceae</taxon>
        <taxon>PACMAD clade</taxon>
        <taxon>Chloridoideae</taxon>
        <taxon>Eragrostideae</taxon>
        <taxon>Eragrostidinae</taxon>
        <taxon>Eragrostis</taxon>
    </lineage>
</organism>
<evidence type="ECO:0000313" key="2">
    <source>
        <dbReference type="EMBL" id="TVU40663.1"/>
    </source>
</evidence>
<protein>
    <submittedName>
        <fullName evidence="2">Uncharacterized protein</fullName>
    </submittedName>
</protein>
<feature type="compositionally biased region" description="Low complexity" evidence="1">
    <location>
        <begin position="108"/>
        <end position="131"/>
    </location>
</feature>
<dbReference type="Proteomes" id="UP000324897">
    <property type="component" value="Chromosome 4"/>
</dbReference>
<sequence length="280" mass="29919">MCGPRVLRHARRAGRLRRFPRHRRFPLLPFASVPPVSAVFSSPARFRRRRRGSSSREAARKGYPSRHRATATSVSREGGVDAVRAAAAGRDRCGAGGDGRTDGNCHKASGAPPCSRRSASPSGPGYAGATPSAAAAWAGGSALPDLPVLDAEAAGGDACFSAAWVTGGMRGRLLSYRPRPLCCHVQPTLTLVALGEVAMAQELWPVEARRLHLVPLLSLVPSHDTCKRCIHSSRFESSSVSASHTSDSVLSQRSMFTQDVETEKRKMNNGVIHGVRLLLL</sequence>
<keyword evidence="3" id="KW-1185">Reference proteome</keyword>
<proteinExistence type="predicted"/>
<feature type="compositionally biased region" description="Basic and acidic residues" evidence="1">
    <location>
        <begin position="89"/>
        <end position="105"/>
    </location>
</feature>
<name>A0A5J9VY88_9POAL</name>